<sequence length="296" mass="33702">MDQKSGLVKGSQPMLTGDGTGPLREDLVILVARRILRVDAPGRPPKINREMMRAWPGRCWHWQPAVPRCRSTTYPDRENLSDLEGYYHIYNYLKHVGGIESAFNSRQQLPNLRLLVMLALGHLFCKRSDKGPAEEEDEPEEIPRRRQALPFADSESPLQGLLFSKGKKENDKLKQGFDDMVDPTDAEAMYEAGLTLLQKMQKIADWSEEKSEGLKLVFDNAAKIDFIWEAIWREAEETIGRCGVAELEEQLQMSEAAVQELLSEFEDVKSAAVSATAEKKSLDDAFEKEAKRLWEY</sequence>
<proteinExistence type="predicted"/>
<reference evidence="2" key="2">
    <citation type="journal article" date="2011" name="Plant Physiol.">
        <title>Developing rice with high yield under phosphorus deficiency: Pup1 sequence to application.</title>
        <authorList>
            <person name="Chin J.H."/>
            <person name="Gamuyao R."/>
            <person name="Dalid C."/>
            <person name="Bustamam M."/>
            <person name="Prasetiyono J."/>
            <person name="Moeljopawiro S."/>
            <person name="Wissuwa M."/>
            <person name="Heuer S."/>
        </authorList>
    </citation>
    <scope>NUCLEOTIDE SEQUENCE</scope>
</reference>
<accession>C5NNU3</accession>
<dbReference type="EMBL" id="AB458444">
    <property type="protein sequence ID" value="BAH80032.1"/>
    <property type="molecule type" value="Genomic_DNA"/>
</dbReference>
<gene>
    <name evidence="2" type="primary">OsPupK43-1</name>
</gene>
<reference evidence="2" key="3">
    <citation type="journal article" date="2012" name="Nature">
        <title>The protein kinase Pstol1 from traditional rice confers tolerance of phosphorus deficiency.</title>
        <authorList>
            <person name="Gamuyao R."/>
            <person name="Chin J.H."/>
            <person name="Pariasca-Tanaka J."/>
            <person name="Pesaresi P."/>
            <person name="Catausan S."/>
            <person name="Dalid C."/>
            <person name="Slamet-Loedin I."/>
            <person name="Tecson-Mendoza E.M."/>
            <person name="Wissuwa M."/>
            <person name="Heuer S."/>
        </authorList>
    </citation>
    <scope>NUCLEOTIDE SEQUENCE</scope>
</reference>
<organism evidence="2">
    <name type="scientific">Oryza sativa subsp. indica</name>
    <name type="common">Rice</name>
    <dbReference type="NCBI Taxonomy" id="39946"/>
    <lineage>
        <taxon>Eukaryota</taxon>
        <taxon>Viridiplantae</taxon>
        <taxon>Streptophyta</taxon>
        <taxon>Embryophyta</taxon>
        <taxon>Tracheophyta</taxon>
        <taxon>Spermatophyta</taxon>
        <taxon>Magnoliopsida</taxon>
        <taxon>Liliopsida</taxon>
        <taxon>Poales</taxon>
        <taxon>Poaceae</taxon>
        <taxon>BOP clade</taxon>
        <taxon>Oryzoideae</taxon>
        <taxon>Oryzeae</taxon>
        <taxon>Oryzinae</taxon>
        <taxon>Oryza</taxon>
        <taxon>Oryza sativa</taxon>
    </lineage>
</organism>
<reference evidence="2" key="1">
    <citation type="journal article" date="2009" name="Plant Biotechnol. J.">
        <title>Comparative sequence analyses of the major quantitative trait locus phosphorus uptake 1 (Pup1) reveal a complex genetic structure.</title>
        <authorList>
            <person name="Heuer S."/>
            <person name="Lu X."/>
            <person name="Chin J.H."/>
            <person name="Pariasca-Tanaka J."/>
            <person name="Kanamori H."/>
            <person name="Matsumoto T."/>
            <person name="De Leon T."/>
            <person name="Ulat V.J."/>
            <person name="Ismail A.M."/>
            <person name="Yano M."/>
            <person name="Wissuwa M."/>
        </authorList>
    </citation>
    <scope>NUCLEOTIDE SEQUENCE</scope>
</reference>
<protein>
    <submittedName>
        <fullName evidence="2">Putative retrotransposon protein</fullName>
    </submittedName>
</protein>
<name>C5NNU3_ORYSI</name>
<evidence type="ECO:0000256" key="1">
    <source>
        <dbReference type="SAM" id="MobiDB-lite"/>
    </source>
</evidence>
<feature type="region of interest" description="Disordered" evidence="1">
    <location>
        <begin position="129"/>
        <end position="149"/>
    </location>
</feature>
<dbReference type="AlphaFoldDB" id="C5NNU3"/>
<evidence type="ECO:0000313" key="2">
    <source>
        <dbReference type="EMBL" id="BAH80032.1"/>
    </source>
</evidence>